<dbReference type="PANTHER" id="PTHR47069:SF1">
    <property type="entry name" value="OS03G0580500 PROTEIN"/>
    <property type="match status" value="1"/>
</dbReference>
<feature type="domain" description="Myb/SANT-like" evidence="2">
    <location>
        <begin position="382"/>
        <end position="450"/>
    </location>
</feature>
<sequence>MGKPRDTKIAILPSTTRKGTTLSTSAALDSPSVISKLVSPPQASNAGTSAESENSSYNCDDASAVLDNDGSLGSFLDATIARSRQIENTETPNENAATPVNSPESVEYSSDDLDEDYVELDDDFIEKCNATTDARKIKKLLAEHAVRYKLSPDPKFATSPINIKDKDYDFSLDLSHIAIVEKTPFCGTEKESVVEHMIEKRTPDDAEELMAKIGRNHDDWSTPEPTPTPILKKRGTIKLNDEDMREAKKSLKEKGIKPEDVKNLPPIEDLYNDKDDTPDKEEVEEEPEKHAKNKKYTKEDFIAEKHGILDDFFTLVNRAGLATYVGDEREQYYMLTKIFVESFKFHNTQYEPTVAFKIYGNPVTMELEEFCRALDISPVGFLNTIGWKNLVEKFEARTGKKLTKTQLKNKWDSMKKEYTWFMELKIAATGLGWDDAKQTVDAPKEWWDEHLQRCNNPENGTKCNHLRYRKRGPKHLDDLDVLFQKAHVTGATASCPGDISSDECSDDDVVAVADESAEIKLASLKKAKANKKRKDSAKDNEEKSNKKRKESSNANKEKDEKSPFFRTYAGTCEKIGIAAEKISSSFVPSSAPPTNHVPSIADVLQMAKDCGVKEGTALMHTTTMMIMKPDFREIFSLLQTKEGRFDLLQREHEKEMKRA</sequence>
<proteinExistence type="predicted"/>
<dbReference type="Proteomes" id="UP001231189">
    <property type="component" value="Unassembled WGS sequence"/>
</dbReference>
<evidence type="ECO:0000259" key="2">
    <source>
        <dbReference type="Pfam" id="PF12776"/>
    </source>
</evidence>
<feature type="region of interest" description="Disordered" evidence="1">
    <location>
        <begin position="526"/>
        <end position="560"/>
    </location>
</feature>
<feature type="region of interest" description="Disordered" evidence="1">
    <location>
        <begin position="1"/>
        <end position="57"/>
    </location>
</feature>
<evidence type="ECO:0000313" key="4">
    <source>
        <dbReference type="Proteomes" id="UP001231189"/>
    </source>
</evidence>
<gene>
    <name evidence="3" type="ORF">QYE76_015678</name>
</gene>
<keyword evidence="4" id="KW-1185">Reference proteome</keyword>
<comment type="caution">
    <text evidence="3">The sequence shown here is derived from an EMBL/GenBank/DDBJ whole genome shotgun (WGS) entry which is preliminary data.</text>
</comment>
<organism evidence="3 4">
    <name type="scientific">Lolium multiflorum</name>
    <name type="common">Italian ryegrass</name>
    <name type="synonym">Lolium perenne subsp. multiflorum</name>
    <dbReference type="NCBI Taxonomy" id="4521"/>
    <lineage>
        <taxon>Eukaryota</taxon>
        <taxon>Viridiplantae</taxon>
        <taxon>Streptophyta</taxon>
        <taxon>Embryophyta</taxon>
        <taxon>Tracheophyta</taxon>
        <taxon>Spermatophyta</taxon>
        <taxon>Magnoliopsida</taxon>
        <taxon>Liliopsida</taxon>
        <taxon>Poales</taxon>
        <taxon>Poaceae</taxon>
        <taxon>BOP clade</taxon>
        <taxon>Pooideae</taxon>
        <taxon>Poodae</taxon>
        <taxon>Poeae</taxon>
        <taxon>Poeae Chloroplast Group 2 (Poeae type)</taxon>
        <taxon>Loliodinae</taxon>
        <taxon>Loliinae</taxon>
        <taxon>Lolium</taxon>
    </lineage>
</organism>
<feature type="compositionally biased region" description="Polar residues" evidence="1">
    <location>
        <begin position="13"/>
        <end position="27"/>
    </location>
</feature>
<protein>
    <recommendedName>
        <fullName evidence="2">Myb/SANT-like domain-containing protein</fullName>
    </recommendedName>
</protein>
<feature type="region of interest" description="Disordered" evidence="1">
    <location>
        <begin position="87"/>
        <end position="108"/>
    </location>
</feature>
<evidence type="ECO:0000313" key="3">
    <source>
        <dbReference type="EMBL" id="KAK1698981.1"/>
    </source>
</evidence>
<evidence type="ECO:0000256" key="1">
    <source>
        <dbReference type="SAM" id="MobiDB-lite"/>
    </source>
</evidence>
<feature type="compositionally biased region" description="Basic and acidic residues" evidence="1">
    <location>
        <begin position="239"/>
        <end position="262"/>
    </location>
</feature>
<dbReference type="AlphaFoldDB" id="A0AAD8U4U8"/>
<dbReference type="EMBL" id="JAUUTY010000001">
    <property type="protein sequence ID" value="KAK1698981.1"/>
    <property type="molecule type" value="Genomic_DNA"/>
</dbReference>
<feature type="compositionally biased region" description="Basic residues" evidence="1">
    <location>
        <begin position="526"/>
        <end position="535"/>
    </location>
</feature>
<reference evidence="3" key="1">
    <citation type="submission" date="2023-07" db="EMBL/GenBank/DDBJ databases">
        <title>A chromosome-level genome assembly of Lolium multiflorum.</title>
        <authorList>
            <person name="Chen Y."/>
            <person name="Copetti D."/>
            <person name="Kolliker R."/>
            <person name="Studer B."/>
        </authorList>
    </citation>
    <scope>NUCLEOTIDE SEQUENCE</scope>
    <source>
        <strain evidence="3">02402/16</strain>
        <tissue evidence="3">Leaf</tissue>
    </source>
</reference>
<dbReference type="Pfam" id="PF12776">
    <property type="entry name" value="Myb_DNA-bind_3"/>
    <property type="match status" value="1"/>
</dbReference>
<dbReference type="PANTHER" id="PTHR47069">
    <property type="match status" value="1"/>
</dbReference>
<dbReference type="InterPro" id="IPR024752">
    <property type="entry name" value="Myb/SANT-like_dom"/>
</dbReference>
<feature type="region of interest" description="Disordered" evidence="1">
    <location>
        <begin position="216"/>
        <end position="292"/>
    </location>
</feature>
<accession>A0AAD8U4U8</accession>
<name>A0AAD8U4U8_LOLMU</name>
<feature type="compositionally biased region" description="Polar residues" evidence="1">
    <location>
        <begin position="41"/>
        <end position="57"/>
    </location>
</feature>
<feature type="compositionally biased region" description="Polar residues" evidence="1">
    <location>
        <begin position="87"/>
        <end position="103"/>
    </location>
</feature>